<dbReference type="AlphaFoldDB" id="Q0UBM6"/>
<accession>Q0UBM6</accession>
<sequence>MACGAAERDDGTKTHGATLSIDSMYATVRSP</sequence>
<name>Q0UBM6_PHANO</name>
<feature type="compositionally biased region" description="Basic and acidic residues" evidence="1">
    <location>
        <begin position="1"/>
        <end position="13"/>
    </location>
</feature>
<dbReference type="Proteomes" id="UP000001055">
    <property type="component" value="Unassembled WGS sequence"/>
</dbReference>
<dbReference type="InParanoid" id="Q0UBM6"/>
<dbReference type="KEGG" id="pno:SNOG_10838"/>
<protein>
    <submittedName>
        <fullName evidence="2">Uncharacterized protein</fullName>
    </submittedName>
</protein>
<gene>
    <name evidence="2" type="ORF">SNOG_10838</name>
</gene>
<evidence type="ECO:0000313" key="3">
    <source>
        <dbReference type="Proteomes" id="UP000001055"/>
    </source>
</evidence>
<proteinExistence type="predicted"/>
<evidence type="ECO:0000256" key="1">
    <source>
        <dbReference type="SAM" id="MobiDB-lite"/>
    </source>
</evidence>
<evidence type="ECO:0000313" key="2">
    <source>
        <dbReference type="EMBL" id="EAT82232.1"/>
    </source>
</evidence>
<dbReference type="EMBL" id="CH445341">
    <property type="protein sequence ID" value="EAT82232.1"/>
    <property type="molecule type" value="Genomic_DNA"/>
</dbReference>
<dbReference type="GeneID" id="5978004"/>
<feature type="region of interest" description="Disordered" evidence="1">
    <location>
        <begin position="1"/>
        <end position="31"/>
    </location>
</feature>
<dbReference type="RefSeq" id="XP_001801097.1">
    <property type="nucleotide sequence ID" value="XM_001801045.1"/>
</dbReference>
<reference evidence="3" key="1">
    <citation type="journal article" date="2007" name="Plant Cell">
        <title>Dothideomycete-plant interactions illuminated by genome sequencing and EST analysis of the wheat pathogen Stagonospora nodorum.</title>
        <authorList>
            <person name="Hane J.K."/>
            <person name="Lowe R.G."/>
            <person name="Solomon P.S."/>
            <person name="Tan K.C."/>
            <person name="Schoch C.L."/>
            <person name="Spatafora J.W."/>
            <person name="Crous P.W."/>
            <person name="Kodira C."/>
            <person name="Birren B.W."/>
            <person name="Galagan J.E."/>
            <person name="Torriani S.F."/>
            <person name="McDonald B.A."/>
            <person name="Oliver R.P."/>
        </authorList>
    </citation>
    <scope>NUCLEOTIDE SEQUENCE [LARGE SCALE GENOMIC DNA]</scope>
    <source>
        <strain evidence="3">SN15 / ATCC MYA-4574 / FGSC 10173</strain>
    </source>
</reference>
<organism evidence="2 3">
    <name type="scientific">Phaeosphaeria nodorum (strain SN15 / ATCC MYA-4574 / FGSC 10173)</name>
    <name type="common">Glume blotch fungus</name>
    <name type="synonym">Parastagonospora nodorum</name>
    <dbReference type="NCBI Taxonomy" id="321614"/>
    <lineage>
        <taxon>Eukaryota</taxon>
        <taxon>Fungi</taxon>
        <taxon>Dikarya</taxon>
        <taxon>Ascomycota</taxon>
        <taxon>Pezizomycotina</taxon>
        <taxon>Dothideomycetes</taxon>
        <taxon>Pleosporomycetidae</taxon>
        <taxon>Pleosporales</taxon>
        <taxon>Pleosporineae</taxon>
        <taxon>Phaeosphaeriaceae</taxon>
        <taxon>Parastagonospora</taxon>
    </lineage>
</organism>